<protein>
    <submittedName>
        <fullName evidence="5">Response regulator</fullName>
    </submittedName>
</protein>
<dbReference type="InterPro" id="IPR011006">
    <property type="entry name" value="CheY-like_superfamily"/>
</dbReference>
<dbReference type="PANTHER" id="PTHR44591">
    <property type="entry name" value="STRESS RESPONSE REGULATOR PROTEIN 1"/>
    <property type="match status" value="1"/>
</dbReference>
<evidence type="ECO:0000256" key="2">
    <source>
        <dbReference type="ARBA" id="ARBA00022553"/>
    </source>
</evidence>
<dbReference type="SUPFAM" id="SSF103039">
    <property type="entry name" value="CheC-like"/>
    <property type="match status" value="1"/>
</dbReference>
<dbReference type="GO" id="GO:0000160">
    <property type="term" value="P:phosphorelay signal transduction system"/>
    <property type="evidence" value="ECO:0007669"/>
    <property type="project" value="InterPro"/>
</dbReference>
<dbReference type="Gene3D" id="3.40.50.2300">
    <property type="match status" value="1"/>
</dbReference>
<keyword evidence="6" id="KW-1185">Reference proteome</keyword>
<dbReference type="InterPro" id="IPR050595">
    <property type="entry name" value="Bact_response_regulator"/>
</dbReference>
<dbReference type="InterPro" id="IPR001789">
    <property type="entry name" value="Sig_transdc_resp-reg_receiver"/>
</dbReference>
<dbReference type="SUPFAM" id="SSF52172">
    <property type="entry name" value="CheY-like"/>
    <property type="match status" value="1"/>
</dbReference>
<name>A0A2S9V4A4_9ALTE</name>
<dbReference type="AlphaFoldDB" id="A0A2S9V4A4"/>
<dbReference type="Gene3D" id="3.40.1550.10">
    <property type="entry name" value="CheC-like"/>
    <property type="match status" value="1"/>
</dbReference>
<dbReference type="GO" id="GO:0006935">
    <property type="term" value="P:chemotaxis"/>
    <property type="evidence" value="ECO:0007669"/>
    <property type="project" value="UniProtKB-KW"/>
</dbReference>
<dbReference type="Proteomes" id="UP000238949">
    <property type="component" value="Unassembled WGS sequence"/>
</dbReference>
<proteinExistence type="predicted"/>
<dbReference type="CDD" id="cd17910">
    <property type="entry name" value="CheC_ClassII"/>
    <property type="match status" value="1"/>
</dbReference>
<dbReference type="Pfam" id="PF00072">
    <property type="entry name" value="Response_reg"/>
    <property type="match status" value="1"/>
</dbReference>
<comment type="caution">
    <text evidence="5">The sequence shown here is derived from an EMBL/GenBank/DDBJ whole genome shotgun (WGS) entry which is preliminary data.</text>
</comment>
<dbReference type="RefSeq" id="WP_105936698.1">
    <property type="nucleotide sequence ID" value="NZ_PVNP01000211.1"/>
</dbReference>
<sequence length="332" mass="36535">MYSVLICDDSLVARKQVAKCLPQDWDVAIHFAKHGGEAIQCLTAGKGHILLLDLNMPEMDGYQTLEAIAQQGLKTNVIVVSGDVQPEAHERVIKLGALDFIRKPVSAPELLAVLSKHQLINAPDEEEPKEFEPLDPDIRDCYQEITNIAMGRAGDHLARTLNVFVHLPIPNVNLIEVSELHMLLSDIENHERVSAVCQGFVGPGVQGEALCILSDSSLDDVARILNISGEVDDQKQLELLMDAASILIGTCLSGIAEQLDVSFAQGQPVVLGQHRNITEIIATNKLKWIRTLAIEISYGLEGYNTVCELLLLFTESSMETLNYKLAHLLEDF</sequence>
<reference evidence="6" key="1">
    <citation type="journal article" date="2020" name="Int. J. Syst. Evol. Microbiol.">
        <title>Alteromonas alba sp. nov., a marine bacterium isolated from the seawater of the West Pacific Ocean.</title>
        <authorList>
            <person name="Sun C."/>
            <person name="Wu Y.-H."/>
            <person name="Xamxidin M."/>
            <person name="Cheng H."/>
            <person name="Xu X.-W."/>
        </authorList>
    </citation>
    <scope>NUCLEOTIDE SEQUENCE [LARGE SCALE GENOMIC DNA]</scope>
    <source>
        <strain evidence="6">190</strain>
    </source>
</reference>
<accession>A0A2S9V4A4</accession>
<feature type="modified residue" description="4-aspartylphosphate" evidence="3">
    <location>
        <position position="53"/>
    </location>
</feature>
<evidence type="ECO:0000256" key="1">
    <source>
        <dbReference type="ARBA" id="ARBA00022500"/>
    </source>
</evidence>
<evidence type="ECO:0000256" key="3">
    <source>
        <dbReference type="PROSITE-ProRule" id="PRU00169"/>
    </source>
</evidence>
<keyword evidence="1" id="KW-0145">Chemotaxis</keyword>
<evidence type="ECO:0000259" key="4">
    <source>
        <dbReference type="PROSITE" id="PS50110"/>
    </source>
</evidence>
<feature type="domain" description="Response regulatory" evidence="4">
    <location>
        <begin position="3"/>
        <end position="118"/>
    </location>
</feature>
<dbReference type="InterPro" id="IPR028976">
    <property type="entry name" value="CheC-like_sf"/>
</dbReference>
<dbReference type="PANTHER" id="PTHR44591:SF24">
    <property type="entry name" value="PROTEIN-GLUTAMATE METHYLESTERASE_PROTEIN-GLUTAMINE GLUTAMINASE 1"/>
    <property type="match status" value="1"/>
</dbReference>
<dbReference type="OrthoDB" id="281471at2"/>
<dbReference type="EMBL" id="PVNP01000211">
    <property type="protein sequence ID" value="PRO71244.1"/>
    <property type="molecule type" value="Genomic_DNA"/>
</dbReference>
<evidence type="ECO:0000313" key="6">
    <source>
        <dbReference type="Proteomes" id="UP000238949"/>
    </source>
</evidence>
<organism evidence="5 6">
    <name type="scientific">Alteromonas alba</name>
    <dbReference type="NCBI Taxonomy" id="2079529"/>
    <lineage>
        <taxon>Bacteria</taxon>
        <taxon>Pseudomonadati</taxon>
        <taxon>Pseudomonadota</taxon>
        <taxon>Gammaproteobacteria</taxon>
        <taxon>Alteromonadales</taxon>
        <taxon>Alteromonadaceae</taxon>
        <taxon>Alteromonas/Salinimonas group</taxon>
        <taxon>Alteromonas</taxon>
    </lineage>
</organism>
<dbReference type="CDD" id="cd17593">
    <property type="entry name" value="REC_CheC-like"/>
    <property type="match status" value="1"/>
</dbReference>
<gene>
    <name evidence="5" type="ORF">C6Y40_22870</name>
</gene>
<evidence type="ECO:0000313" key="5">
    <source>
        <dbReference type="EMBL" id="PRO71244.1"/>
    </source>
</evidence>
<keyword evidence="2 3" id="KW-0597">Phosphoprotein</keyword>
<dbReference type="SMART" id="SM00448">
    <property type="entry name" value="REC"/>
    <property type="match status" value="1"/>
</dbReference>
<dbReference type="PROSITE" id="PS50110">
    <property type="entry name" value="RESPONSE_REGULATORY"/>
    <property type="match status" value="1"/>
</dbReference>